<dbReference type="SUPFAM" id="SSF55729">
    <property type="entry name" value="Acyl-CoA N-acyltransferases (Nat)"/>
    <property type="match status" value="1"/>
</dbReference>
<dbReference type="Gene3D" id="3.40.630.30">
    <property type="match status" value="1"/>
</dbReference>
<reference evidence="5 7" key="2">
    <citation type="submission" date="2018-05" db="EMBL/GenBank/DDBJ databases">
        <title>Vancomycin-resistant Enterococcus faecium strain from Chelyabinsk, Russia.</title>
        <authorList>
            <person name="Gostev V."/>
            <person name="Goncharov A."/>
            <person name="Kolodzhieva V."/>
            <person name="Suvorov A."/>
            <person name="Sidorenko S."/>
            <person name="Zueva L."/>
        </authorList>
    </citation>
    <scope>NUCLEOTIDE SEQUENCE [LARGE SCALE GENOMIC DNA]</scope>
    <source>
        <strain evidence="5 7">20</strain>
    </source>
</reference>
<dbReference type="Proteomes" id="UP000249070">
    <property type="component" value="Unassembled WGS sequence"/>
</dbReference>
<dbReference type="Proteomes" id="UP001141166">
    <property type="component" value="Unassembled WGS sequence"/>
</dbReference>
<reference evidence="4" key="4">
    <citation type="submission" date="2023-03" db="EMBL/GenBank/DDBJ databases">
        <authorList>
            <person name="Shen W."/>
            <person name="Cai J."/>
        </authorList>
    </citation>
    <scope>NUCLEOTIDE SEQUENCE</scope>
    <source>
        <strain evidence="4">B1010-2</strain>
    </source>
</reference>
<dbReference type="PATRIC" id="fig|1352.770.peg.2421"/>
<dbReference type="AlphaFoldDB" id="A0A132P7B4"/>
<dbReference type="Proteomes" id="UP001260956">
    <property type="component" value="Unassembled WGS sequence"/>
</dbReference>
<dbReference type="EMBL" id="JAMWMK010000001">
    <property type="protein sequence ID" value="MDC4246567.1"/>
    <property type="molecule type" value="Genomic_DNA"/>
</dbReference>
<comment type="caution">
    <text evidence="2">The sequence shown here is derived from an EMBL/GenBank/DDBJ whole genome shotgun (WGS) entry which is preliminary data.</text>
</comment>
<reference evidence="3" key="3">
    <citation type="submission" date="2022-05" db="EMBL/GenBank/DDBJ databases">
        <title>Draft genome sequences of Clostridium perfringens strains isolated from Peru.</title>
        <authorList>
            <person name="Hurtado R."/>
            <person name="Lima L."/>
            <person name="Sousa T."/>
            <person name="Jaiswal A.K."/>
            <person name="Tiwari S."/>
            <person name="Maturrano L."/>
            <person name="Brenig B."/>
            <person name="Azevedo V."/>
        </authorList>
    </citation>
    <scope>NUCLEOTIDE SEQUENCE</scope>
    <source>
        <strain evidence="3">CP4</strain>
    </source>
</reference>
<evidence type="ECO:0000313" key="4">
    <source>
        <dbReference type="EMBL" id="MDT2369337.1"/>
    </source>
</evidence>
<name>A0A132P7B4_ENTFC</name>
<accession>A0A132P7B4</accession>
<dbReference type="GO" id="GO:0016747">
    <property type="term" value="F:acyltransferase activity, transferring groups other than amino-acyl groups"/>
    <property type="evidence" value="ECO:0007669"/>
    <property type="project" value="InterPro"/>
</dbReference>
<evidence type="ECO:0000313" key="2">
    <source>
        <dbReference type="EMBL" id="KWX18137.1"/>
    </source>
</evidence>
<sequence length="154" mass="17986">MVTYNWIKLREHPELVKQSAKWFSSKWGVPAVVYEESIRTGIANKESIPQWYVVLDEKETIVGGAGVIENDFHNRPDLTPNLCALFVEPEKRKQGIAKRILAEIRKEMHQLGYEKLYLITDHTTFYERYEWTFLTMVKEESGTTARLYQSDTIG</sequence>
<dbReference type="PROSITE" id="PS51186">
    <property type="entry name" value="GNAT"/>
    <property type="match status" value="1"/>
</dbReference>
<evidence type="ECO:0000313" key="7">
    <source>
        <dbReference type="Proteomes" id="UP000249070"/>
    </source>
</evidence>
<dbReference type="CDD" id="cd04301">
    <property type="entry name" value="NAT_SF"/>
    <property type="match status" value="1"/>
</dbReference>
<proteinExistence type="predicted"/>
<dbReference type="Proteomes" id="UP000070452">
    <property type="component" value="Unassembled WGS sequence"/>
</dbReference>
<evidence type="ECO:0000313" key="6">
    <source>
        <dbReference type="Proteomes" id="UP000070452"/>
    </source>
</evidence>
<gene>
    <name evidence="2" type="ORF">AWT83_06505</name>
    <name evidence="5" type="ORF">DKP91_14670</name>
    <name evidence="3" type="ORF">M3X98_00630</name>
    <name evidence="4" type="ORF">P6Z85_03920</name>
</gene>
<dbReference type="InterPro" id="IPR000182">
    <property type="entry name" value="GNAT_dom"/>
</dbReference>
<feature type="domain" description="N-acetyltransferase" evidence="1">
    <location>
        <begin position="7"/>
        <end position="154"/>
    </location>
</feature>
<reference evidence="2 6" key="1">
    <citation type="submission" date="2016-01" db="EMBL/GenBank/DDBJ databases">
        <title>Molecular Mechanisms for transfer of large genomic segments between Enterococcus faecium strains.</title>
        <authorList>
            <person name="Garcia-Solache M.A."/>
            <person name="Lebreton F."/>
            <person name="Mclaughlin R.E."/>
            <person name="Whiteaker J.D."/>
            <person name="Gilmore M.S."/>
            <person name="Rice L.B."/>
        </authorList>
    </citation>
    <scope>NUCLEOTIDE SEQUENCE [LARGE SCALE GENOMIC DNA]</scope>
    <source>
        <strain evidence="2 6">D344RRF x C68</strain>
    </source>
</reference>
<dbReference type="RefSeq" id="WP_002299899.1">
    <property type="nucleotide sequence ID" value="NZ_AP019394.1"/>
</dbReference>
<evidence type="ECO:0000313" key="3">
    <source>
        <dbReference type="EMBL" id="MDC4246567.1"/>
    </source>
</evidence>
<dbReference type="EMBL" id="LRHK01000001">
    <property type="protein sequence ID" value="KWX18137.1"/>
    <property type="molecule type" value="Genomic_DNA"/>
</dbReference>
<organism evidence="2 6">
    <name type="scientific">Enterococcus faecium</name>
    <name type="common">Streptococcus faecium</name>
    <dbReference type="NCBI Taxonomy" id="1352"/>
    <lineage>
        <taxon>Bacteria</taxon>
        <taxon>Bacillati</taxon>
        <taxon>Bacillota</taxon>
        <taxon>Bacilli</taxon>
        <taxon>Lactobacillales</taxon>
        <taxon>Enterococcaceae</taxon>
        <taxon>Enterococcus</taxon>
    </lineage>
</organism>
<keyword evidence="2" id="KW-0808">Transferase</keyword>
<evidence type="ECO:0000313" key="5">
    <source>
        <dbReference type="EMBL" id="PZM52978.1"/>
    </source>
</evidence>
<dbReference type="EMBL" id="QHGU01000139">
    <property type="protein sequence ID" value="PZM52978.1"/>
    <property type="molecule type" value="Genomic_DNA"/>
</dbReference>
<evidence type="ECO:0000259" key="1">
    <source>
        <dbReference type="PROSITE" id="PS51186"/>
    </source>
</evidence>
<dbReference type="EMBL" id="JARPTX010000009">
    <property type="protein sequence ID" value="MDT2369337.1"/>
    <property type="molecule type" value="Genomic_DNA"/>
</dbReference>
<protein>
    <submittedName>
        <fullName evidence="2 3">Acetyltransferase</fullName>
    </submittedName>
    <submittedName>
        <fullName evidence="5">N-acetyltransferase</fullName>
    </submittedName>
</protein>
<dbReference type="InterPro" id="IPR016181">
    <property type="entry name" value="Acyl_CoA_acyltransferase"/>
</dbReference>
<dbReference type="Pfam" id="PF13508">
    <property type="entry name" value="Acetyltransf_7"/>
    <property type="match status" value="1"/>
</dbReference>